<evidence type="ECO:0000313" key="3">
    <source>
        <dbReference type="Proteomes" id="UP000324222"/>
    </source>
</evidence>
<dbReference type="EMBL" id="VSRR010000518">
    <property type="protein sequence ID" value="MPC16577.1"/>
    <property type="molecule type" value="Genomic_DNA"/>
</dbReference>
<gene>
    <name evidence="2" type="ORF">E2C01_009406</name>
</gene>
<reference evidence="2 3" key="1">
    <citation type="submission" date="2019-05" db="EMBL/GenBank/DDBJ databases">
        <title>Another draft genome of Portunus trituberculatus and its Hox gene families provides insights of decapod evolution.</title>
        <authorList>
            <person name="Jeong J.-H."/>
            <person name="Song I."/>
            <person name="Kim S."/>
            <person name="Choi T."/>
            <person name="Kim D."/>
            <person name="Ryu S."/>
            <person name="Kim W."/>
        </authorList>
    </citation>
    <scope>NUCLEOTIDE SEQUENCE [LARGE SCALE GENOMIC DNA]</scope>
    <source>
        <tissue evidence="2">Muscle</tissue>
    </source>
</reference>
<keyword evidence="3" id="KW-1185">Reference proteome</keyword>
<comment type="caution">
    <text evidence="2">The sequence shown here is derived from an EMBL/GenBank/DDBJ whole genome shotgun (WGS) entry which is preliminary data.</text>
</comment>
<name>A0A5B7D3F9_PORTR</name>
<organism evidence="2 3">
    <name type="scientific">Portunus trituberculatus</name>
    <name type="common">Swimming crab</name>
    <name type="synonym">Neptunus trituberculatus</name>
    <dbReference type="NCBI Taxonomy" id="210409"/>
    <lineage>
        <taxon>Eukaryota</taxon>
        <taxon>Metazoa</taxon>
        <taxon>Ecdysozoa</taxon>
        <taxon>Arthropoda</taxon>
        <taxon>Crustacea</taxon>
        <taxon>Multicrustacea</taxon>
        <taxon>Malacostraca</taxon>
        <taxon>Eumalacostraca</taxon>
        <taxon>Eucarida</taxon>
        <taxon>Decapoda</taxon>
        <taxon>Pleocyemata</taxon>
        <taxon>Brachyura</taxon>
        <taxon>Eubrachyura</taxon>
        <taxon>Portunoidea</taxon>
        <taxon>Portunidae</taxon>
        <taxon>Portuninae</taxon>
        <taxon>Portunus</taxon>
    </lineage>
</organism>
<accession>A0A5B7D3F9</accession>
<sequence length="90" mass="9528">MRARREAAASVDSGRTGGQGKPGRLVPTPACGEAVKPPVRSLPACFAPRHAGKRLSGPFIGCLGDHARWQAGRRAGGVMPRRDRGQTDRN</sequence>
<evidence type="ECO:0000256" key="1">
    <source>
        <dbReference type="SAM" id="MobiDB-lite"/>
    </source>
</evidence>
<dbReference type="AlphaFoldDB" id="A0A5B7D3F9"/>
<protein>
    <submittedName>
        <fullName evidence="2">Uncharacterized protein</fullName>
    </submittedName>
</protein>
<dbReference type="Proteomes" id="UP000324222">
    <property type="component" value="Unassembled WGS sequence"/>
</dbReference>
<evidence type="ECO:0000313" key="2">
    <source>
        <dbReference type="EMBL" id="MPC16577.1"/>
    </source>
</evidence>
<feature type="region of interest" description="Disordered" evidence="1">
    <location>
        <begin position="1"/>
        <end position="30"/>
    </location>
</feature>
<proteinExistence type="predicted"/>